<dbReference type="Proteomes" id="UP000030377">
    <property type="component" value="Unassembled WGS sequence"/>
</dbReference>
<name>A0A0A3XJC5_BRAJP</name>
<sequence length="107" mass="12090">MMWSVEELAKRNTLSDISALPNNGSGLVGVVDNCTDWQWTRMTRIRLTWSSVGRRGQRHDKSLVDTSCHQIPGEFATKPAACVHAKHKEVLVILAVRNSRHVAKDRR</sequence>
<protein>
    <submittedName>
        <fullName evidence="1">Uncharacterized protein</fullName>
    </submittedName>
</protein>
<gene>
    <name evidence="1" type="ORF">MA20_39035</name>
</gene>
<dbReference type="EMBL" id="JRPN01000033">
    <property type="protein sequence ID" value="KGT74425.1"/>
    <property type="molecule type" value="Genomic_DNA"/>
</dbReference>
<dbReference type="AlphaFoldDB" id="A0A0A3XJC5"/>
<evidence type="ECO:0000313" key="2">
    <source>
        <dbReference type="Proteomes" id="UP000030377"/>
    </source>
</evidence>
<proteinExistence type="predicted"/>
<organism evidence="1 2">
    <name type="scientific">Bradyrhizobium japonicum</name>
    <dbReference type="NCBI Taxonomy" id="375"/>
    <lineage>
        <taxon>Bacteria</taxon>
        <taxon>Pseudomonadati</taxon>
        <taxon>Pseudomonadota</taxon>
        <taxon>Alphaproteobacteria</taxon>
        <taxon>Hyphomicrobiales</taxon>
        <taxon>Nitrobacteraceae</taxon>
        <taxon>Bradyrhizobium</taxon>
    </lineage>
</organism>
<accession>A0A0A3XJC5</accession>
<comment type="caution">
    <text evidence="1">The sequence shown here is derived from an EMBL/GenBank/DDBJ whole genome shotgun (WGS) entry which is preliminary data.</text>
</comment>
<evidence type="ECO:0000313" key="1">
    <source>
        <dbReference type="EMBL" id="KGT74425.1"/>
    </source>
</evidence>
<dbReference type="PATRIC" id="fig|375.38.peg.8242"/>
<dbReference type="OrthoDB" id="8244318at2"/>
<reference evidence="1 2" key="1">
    <citation type="submission" date="2014-09" db="EMBL/GenBank/DDBJ databases">
        <title>Draft genome of Bradyrhizobium japonicum Is-34.</title>
        <authorList>
            <person name="Tsurumaru H."/>
            <person name="Yamakawa T."/>
            <person name="Hashimoto S."/>
            <person name="Okizaki K."/>
            <person name="Kanesaki Y."/>
            <person name="Yoshikawa H."/>
            <person name="Yajima S."/>
        </authorList>
    </citation>
    <scope>NUCLEOTIDE SEQUENCE [LARGE SCALE GENOMIC DNA]</scope>
    <source>
        <strain evidence="1 2">Is-34</strain>
    </source>
</reference>